<protein>
    <submittedName>
        <fullName evidence="1">Uncharacterized protein</fullName>
    </submittedName>
</protein>
<evidence type="ECO:0000313" key="1">
    <source>
        <dbReference type="EMBL" id="JAH20560.1"/>
    </source>
</evidence>
<organism evidence="1">
    <name type="scientific">Anguilla anguilla</name>
    <name type="common">European freshwater eel</name>
    <name type="synonym">Muraena anguilla</name>
    <dbReference type="NCBI Taxonomy" id="7936"/>
    <lineage>
        <taxon>Eukaryota</taxon>
        <taxon>Metazoa</taxon>
        <taxon>Chordata</taxon>
        <taxon>Craniata</taxon>
        <taxon>Vertebrata</taxon>
        <taxon>Euteleostomi</taxon>
        <taxon>Actinopterygii</taxon>
        <taxon>Neopterygii</taxon>
        <taxon>Teleostei</taxon>
        <taxon>Anguilliformes</taxon>
        <taxon>Anguillidae</taxon>
        <taxon>Anguilla</taxon>
    </lineage>
</organism>
<proteinExistence type="predicted"/>
<dbReference type="EMBL" id="GBXM01088017">
    <property type="protein sequence ID" value="JAH20560.1"/>
    <property type="molecule type" value="Transcribed_RNA"/>
</dbReference>
<sequence>MKKANSSSFFVQYDQRQNQLCSAVKQIFWVNEETALLTCWRSLPTSETSKGG</sequence>
<dbReference type="AlphaFoldDB" id="A0A0E9QWD4"/>
<reference evidence="1" key="1">
    <citation type="submission" date="2014-11" db="EMBL/GenBank/DDBJ databases">
        <authorList>
            <person name="Amaro Gonzalez C."/>
        </authorList>
    </citation>
    <scope>NUCLEOTIDE SEQUENCE</scope>
</reference>
<reference evidence="1" key="2">
    <citation type="journal article" date="2015" name="Fish Shellfish Immunol.">
        <title>Early steps in the European eel (Anguilla anguilla)-Vibrio vulnificus interaction in the gills: Role of the RtxA13 toxin.</title>
        <authorList>
            <person name="Callol A."/>
            <person name="Pajuelo D."/>
            <person name="Ebbesson L."/>
            <person name="Teles M."/>
            <person name="MacKenzie S."/>
            <person name="Amaro C."/>
        </authorList>
    </citation>
    <scope>NUCLEOTIDE SEQUENCE</scope>
</reference>
<accession>A0A0E9QWD4</accession>
<name>A0A0E9QWD4_ANGAN</name>